<evidence type="ECO:0000313" key="4">
    <source>
        <dbReference type="EMBL" id="GAA3377335.1"/>
    </source>
</evidence>
<organism evidence="4 5">
    <name type="scientific">Streptomyces sannanensis</name>
    <dbReference type="NCBI Taxonomy" id="285536"/>
    <lineage>
        <taxon>Bacteria</taxon>
        <taxon>Bacillati</taxon>
        <taxon>Actinomycetota</taxon>
        <taxon>Actinomycetes</taxon>
        <taxon>Kitasatosporales</taxon>
        <taxon>Streptomycetaceae</taxon>
        <taxon>Streptomyces</taxon>
    </lineage>
</organism>
<dbReference type="Gene3D" id="1.10.10.1150">
    <property type="entry name" value="Coenzyme PQQ synthesis protein D (PqqD)"/>
    <property type="match status" value="1"/>
</dbReference>
<comment type="subunit">
    <text evidence="2">Monomer. Interacts with PqqE.</text>
</comment>
<gene>
    <name evidence="4" type="ORF">GCM10020367_52620</name>
</gene>
<proteinExistence type="predicted"/>
<keyword evidence="5" id="KW-1185">Reference proteome</keyword>
<dbReference type="NCBIfam" id="TIGR03859">
    <property type="entry name" value="PQQ_PqqD"/>
    <property type="match status" value="1"/>
</dbReference>
<keyword evidence="3" id="KW-0884">PQQ biosynthesis</keyword>
<evidence type="ECO:0008006" key="6">
    <source>
        <dbReference type="Google" id="ProtNLM"/>
    </source>
</evidence>
<evidence type="ECO:0000256" key="2">
    <source>
        <dbReference type="ARBA" id="ARBA00011741"/>
    </source>
</evidence>
<name>A0ABP6SHW8_9ACTN</name>
<comment type="pathway">
    <text evidence="1">Cofactor biosynthesis; pyrroloquinoline quinone biosynthesis.</text>
</comment>
<dbReference type="Pfam" id="PF05402">
    <property type="entry name" value="PqqD"/>
    <property type="match status" value="1"/>
</dbReference>
<dbReference type="InterPro" id="IPR008792">
    <property type="entry name" value="PQQD"/>
</dbReference>
<sequence length="94" mass="10395">MTAGPDRDAGPGWRPRLAPAVVLRHDRVRNTDLLVMPERVVVLSGRAGDIVGLCDGERDVHRIVGELTERFPGAEVAEDVPDFLGRLRSEGWLR</sequence>
<dbReference type="EMBL" id="BAAAYL010000001">
    <property type="protein sequence ID" value="GAA3377335.1"/>
    <property type="molecule type" value="Genomic_DNA"/>
</dbReference>
<evidence type="ECO:0000256" key="1">
    <source>
        <dbReference type="ARBA" id="ARBA00004886"/>
    </source>
</evidence>
<dbReference type="Proteomes" id="UP001499990">
    <property type="component" value="Unassembled WGS sequence"/>
</dbReference>
<evidence type="ECO:0000256" key="3">
    <source>
        <dbReference type="ARBA" id="ARBA00022905"/>
    </source>
</evidence>
<dbReference type="InterPro" id="IPR041881">
    <property type="entry name" value="PqqD_sf"/>
</dbReference>
<protein>
    <recommendedName>
        <fullName evidence="6">Pyrroloquinoline quinone biosynthesis peptide chaperone PqqD</fullName>
    </recommendedName>
</protein>
<reference evidence="5" key="1">
    <citation type="journal article" date="2019" name="Int. J. Syst. Evol. Microbiol.">
        <title>The Global Catalogue of Microorganisms (GCM) 10K type strain sequencing project: providing services to taxonomists for standard genome sequencing and annotation.</title>
        <authorList>
            <consortium name="The Broad Institute Genomics Platform"/>
            <consortium name="The Broad Institute Genome Sequencing Center for Infectious Disease"/>
            <person name="Wu L."/>
            <person name="Ma J."/>
        </authorList>
    </citation>
    <scope>NUCLEOTIDE SEQUENCE [LARGE SCALE GENOMIC DNA]</scope>
    <source>
        <strain evidence="5">JCM 9651</strain>
    </source>
</reference>
<comment type="caution">
    <text evidence="4">The sequence shown here is derived from an EMBL/GenBank/DDBJ whole genome shotgun (WGS) entry which is preliminary data.</text>
</comment>
<evidence type="ECO:0000313" key="5">
    <source>
        <dbReference type="Proteomes" id="UP001499990"/>
    </source>
</evidence>
<accession>A0ABP6SHW8</accession>
<dbReference type="InterPro" id="IPR022479">
    <property type="entry name" value="PqqD_bac"/>
</dbReference>
<dbReference type="RefSeq" id="WP_345042001.1">
    <property type="nucleotide sequence ID" value="NZ_BAAAYL010000001.1"/>
</dbReference>